<dbReference type="Proteomes" id="UP000199012">
    <property type="component" value="Unassembled WGS sequence"/>
</dbReference>
<keyword evidence="2" id="KW-0680">Restriction system</keyword>
<dbReference type="PANTHER" id="PTHR30408:SF12">
    <property type="entry name" value="TYPE I RESTRICTION ENZYME MJAVIII SPECIFICITY SUBUNIT"/>
    <property type="match status" value="1"/>
</dbReference>
<organism evidence="5 6">
    <name type="scientific">Cellulomonas marina</name>
    <dbReference type="NCBI Taxonomy" id="988821"/>
    <lineage>
        <taxon>Bacteria</taxon>
        <taxon>Bacillati</taxon>
        <taxon>Actinomycetota</taxon>
        <taxon>Actinomycetes</taxon>
        <taxon>Micrococcales</taxon>
        <taxon>Cellulomonadaceae</taxon>
        <taxon>Cellulomonas</taxon>
    </lineage>
</organism>
<dbReference type="Gene3D" id="3.90.220.20">
    <property type="entry name" value="DNA methylase specificity domains"/>
    <property type="match status" value="3"/>
</dbReference>
<evidence type="ECO:0000313" key="6">
    <source>
        <dbReference type="Proteomes" id="UP000199012"/>
    </source>
</evidence>
<dbReference type="GO" id="GO:0003677">
    <property type="term" value="F:DNA binding"/>
    <property type="evidence" value="ECO:0007669"/>
    <property type="project" value="UniProtKB-KW"/>
</dbReference>
<evidence type="ECO:0000313" key="5">
    <source>
        <dbReference type="EMBL" id="SFB33286.1"/>
    </source>
</evidence>
<keyword evidence="6" id="KW-1185">Reference proteome</keyword>
<protein>
    <submittedName>
        <fullName evidence="5">Type I restriction enzyme, S subunit</fullName>
    </submittedName>
</protein>
<dbReference type="EMBL" id="FOKA01000015">
    <property type="protein sequence ID" value="SFB33286.1"/>
    <property type="molecule type" value="Genomic_DNA"/>
</dbReference>
<evidence type="ECO:0000256" key="2">
    <source>
        <dbReference type="ARBA" id="ARBA00022747"/>
    </source>
</evidence>
<dbReference type="GO" id="GO:0009307">
    <property type="term" value="P:DNA restriction-modification system"/>
    <property type="evidence" value="ECO:0007669"/>
    <property type="project" value="UniProtKB-KW"/>
</dbReference>
<accession>A0A1I1A7E6</accession>
<reference evidence="5 6" key="1">
    <citation type="submission" date="2016-10" db="EMBL/GenBank/DDBJ databases">
        <authorList>
            <person name="de Groot N.N."/>
        </authorList>
    </citation>
    <scope>NUCLEOTIDE SEQUENCE [LARGE SCALE GENOMIC DNA]</scope>
    <source>
        <strain evidence="5 6">CGMCC 4.6945</strain>
    </source>
</reference>
<name>A0A1I1A7E6_9CELL</name>
<dbReference type="Pfam" id="PF01420">
    <property type="entry name" value="Methylase_S"/>
    <property type="match status" value="1"/>
</dbReference>
<dbReference type="CDD" id="cd17278">
    <property type="entry name" value="RMtype1_S_LdeBORF1052P-TRD2-CR2"/>
    <property type="match status" value="1"/>
</dbReference>
<dbReference type="PANTHER" id="PTHR30408">
    <property type="entry name" value="TYPE-1 RESTRICTION ENZYME ECOKI SPECIFICITY PROTEIN"/>
    <property type="match status" value="1"/>
</dbReference>
<proteinExistence type="inferred from homology"/>
<evidence type="ECO:0000256" key="3">
    <source>
        <dbReference type="ARBA" id="ARBA00023125"/>
    </source>
</evidence>
<comment type="similarity">
    <text evidence="1">Belongs to the type-I restriction system S methylase family.</text>
</comment>
<dbReference type="InterPro" id="IPR052021">
    <property type="entry name" value="Type-I_RS_S_subunit"/>
</dbReference>
<feature type="domain" description="Type I restriction modification DNA specificity" evidence="4">
    <location>
        <begin position="3"/>
        <end position="178"/>
    </location>
</feature>
<dbReference type="InterPro" id="IPR000055">
    <property type="entry name" value="Restrct_endonuc_typeI_TRD"/>
</dbReference>
<dbReference type="SUPFAM" id="SSF116734">
    <property type="entry name" value="DNA methylase specificity domain"/>
    <property type="match status" value="2"/>
</dbReference>
<evidence type="ECO:0000256" key="1">
    <source>
        <dbReference type="ARBA" id="ARBA00010923"/>
    </source>
</evidence>
<gene>
    <name evidence="5" type="ORF">SAMN05421867_11546</name>
</gene>
<dbReference type="AlphaFoldDB" id="A0A1I1A7E6"/>
<evidence type="ECO:0000259" key="4">
    <source>
        <dbReference type="Pfam" id="PF01420"/>
    </source>
</evidence>
<sequence length="399" mass="43132">MPEWRSTTLGTVCHIEHGWPFKSLEYTDEAGYPIVTAIGNFDYSGGLRLHSSRINRYRGDYPSSFRLSPGDLLLVMTCQTEGGEILGIPGLVPDDAETYLHNQRIGRVVIDRPDEVDRDFLFQYARTSLFNRQLVLTATGSKILHTSPRRIESTVVRLPPLTEQRAIAEVLGALDDKLAANVRLMRAAHATAQLLASRTTTTVTLDAVAVTTRTMVDPVSLAADAVRLYSLPGFDAGGGPELVDPKTIKSGKFRITSPAVLVSKLNPRIPRIWEVPKVGDTSALASTEFVVLAPTSCSTALLWSLLAQPRFSDSLQSQVAGTSGSHQRVKSGDVLSAQIGDPATLPARVVAEIDAVVARAHAASAESQCLAATRDVLLPALMSGRLRVRDAERVMTEAL</sequence>
<keyword evidence="3" id="KW-0238">DNA-binding</keyword>
<dbReference type="OrthoDB" id="3197085at2"/>
<dbReference type="InterPro" id="IPR044946">
    <property type="entry name" value="Restrct_endonuc_typeI_TRD_sf"/>
</dbReference>
<dbReference type="RefSeq" id="WP_090034180.1">
    <property type="nucleotide sequence ID" value="NZ_BONM01000018.1"/>
</dbReference>
<dbReference type="STRING" id="988821.SAMN05421867_11546"/>